<evidence type="ECO:0000256" key="2">
    <source>
        <dbReference type="ARBA" id="ARBA00022448"/>
    </source>
</evidence>
<dbReference type="SUPFAM" id="SSF52540">
    <property type="entry name" value="P-loop containing nucleoside triphosphate hydrolases"/>
    <property type="match status" value="1"/>
</dbReference>
<proteinExistence type="inferred from homology"/>
<sequence length="452" mass="50681">MNSDLNRGGQISDPPLLKVEGLTKHFIQSDGLLDRFLGNAETVHALDNVDLEINKGETFGVVGESGCGKSTLARTLIGIHDATEGQIKYSDRDATDLSGKQLKEYRKDVQMIFQDPLSSLNPRQSVGTILKAPMEAHDIGDSDEERMKRAKDQLRRVGLEPNHVARYPHQFSGGQQQRIAIARALTLEPKLLIADEPVSALDVSVQAQILELLQGLQDELELTILFIAHDLSVIRYIADRVAVMYLGEIMELAPTSKLFEEPKHPYTKALLSAVPRINRDVREERDRTILRGAVPSPIDPPSGCRFHTRCPEIIPPEKWSGTQEEFKAGFDLRTRIHNEEIDPKAIRTRLEAKNENVTEKDIKEQILRESLPIQVGAYPKEIQDQFYRCASHVIDGDWSEAQSLIQDTFTSPCQQKPERVEPSPKHTVACLRVEQNPPAGRTDSSLVTDRNS</sequence>
<dbReference type="PROSITE" id="PS00211">
    <property type="entry name" value="ABC_TRANSPORTER_1"/>
    <property type="match status" value="1"/>
</dbReference>
<evidence type="ECO:0000256" key="4">
    <source>
        <dbReference type="ARBA" id="ARBA00022840"/>
    </source>
</evidence>
<feature type="region of interest" description="Disordered" evidence="5">
    <location>
        <begin position="412"/>
        <end position="452"/>
    </location>
</feature>
<dbReference type="InterPro" id="IPR003593">
    <property type="entry name" value="AAA+_ATPase"/>
</dbReference>
<dbReference type="CDD" id="cd03257">
    <property type="entry name" value="ABC_NikE_OppD_transporters"/>
    <property type="match status" value="1"/>
</dbReference>
<evidence type="ECO:0000256" key="1">
    <source>
        <dbReference type="ARBA" id="ARBA00005417"/>
    </source>
</evidence>
<dbReference type="NCBIfam" id="TIGR01727">
    <property type="entry name" value="oligo_HPY"/>
    <property type="match status" value="1"/>
</dbReference>
<keyword evidence="4 7" id="KW-0067">ATP-binding</keyword>
<evidence type="ECO:0000259" key="6">
    <source>
        <dbReference type="PROSITE" id="PS50893"/>
    </source>
</evidence>
<comment type="similarity">
    <text evidence="1">Belongs to the ABC transporter superfamily.</text>
</comment>
<evidence type="ECO:0000256" key="3">
    <source>
        <dbReference type="ARBA" id="ARBA00022741"/>
    </source>
</evidence>
<dbReference type="InterPro" id="IPR027417">
    <property type="entry name" value="P-loop_NTPase"/>
</dbReference>
<dbReference type="InterPro" id="IPR017871">
    <property type="entry name" value="ABC_transporter-like_CS"/>
</dbReference>
<feature type="compositionally biased region" description="Polar residues" evidence="5">
    <location>
        <begin position="442"/>
        <end position="452"/>
    </location>
</feature>
<dbReference type="Pfam" id="PF00005">
    <property type="entry name" value="ABC_tran"/>
    <property type="match status" value="1"/>
</dbReference>
<keyword evidence="2" id="KW-0813">Transport</keyword>
<dbReference type="RefSeq" id="WP_379766272.1">
    <property type="nucleotide sequence ID" value="NZ_JBHSXI010000008.1"/>
</dbReference>
<dbReference type="PANTHER" id="PTHR43776:SF7">
    <property type="entry name" value="D,D-DIPEPTIDE TRANSPORT ATP-BINDING PROTEIN DDPF-RELATED"/>
    <property type="match status" value="1"/>
</dbReference>
<reference evidence="7 8" key="1">
    <citation type="journal article" date="2019" name="Int. J. Syst. Evol. Microbiol.">
        <title>The Global Catalogue of Microorganisms (GCM) 10K type strain sequencing project: providing services to taxonomists for standard genome sequencing and annotation.</title>
        <authorList>
            <consortium name="The Broad Institute Genomics Platform"/>
            <consortium name="The Broad Institute Genome Sequencing Center for Infectious Disease"/>
            <person name="Wu L."/>
            <person name="Ma J."/>
        </authorList>
    </citation>
    <scope>NUCLEOTIDE SEQUENCE [LARGE SCALE GENOMIC DNA]</scope>
    <source>
        <strain evidence="7 8">Y73</strain>
    </source>
</reference>
<keyword evidence="3" id="KW-0547">Nucleotide-binding</keyword>
<protein>
    <submittedName>
        <fullName evidence="7">ABC transporter ATP-binding protein</fullName>
    </submittedName>
</protein>
<evidence type="ECO:0000313" key="8">
    <source>
        <dbReference type="Proteomes" id="UP001596333"/>
    </source>
</evidence>
<gene>
    <name evidence="7" type="ORF">ACFQEY_06870</name>
</gene>
<dbReference type="AlphaFoldDB" id="A0ABD5ULM1"/>
<dbReference type="InterPro" id="IPR050319">
    <property type="entry name" value="ABC_transp_ATP-bind"/>
</dbReference>
<dbReference type="InterPro" id="IPR003439">
    <property type="entry name" value="ABC_transporter-like_ATP-bd"/>
</dbReference>
<dbReference type="Gene3D" id="3.40.50.300">
    <property type="entry name" value="P-loop containing nucleotide triphosphate hydrolases"/>
    <property type="match status" value="1"/>
</dbReference>
<evidence type="ECO:0000313" key="7">
    <source>
        <dbReference type="EMBL" id="MFC6888739.1"/>
    </source>
</evidence>
<dbReference type="Proteomes" id="UP001596333">
    <property type="component" value="Unassembled WGS sequence"/>
</dbReference>
<dbReference type="SMART" id="SM00382">
    <property type="entry name" value="AAA"/>
    <property type="match status" value="1"/>
</dbReference>
<evidence type="ECO:0000256" key="5">
    <source>
        <dbReference type="SAM" id="MobiDB-lite"/>
    </source>
</evidence>
<dbReference type="GO" id="GO:0005524">
    <property type="term" value="F:ATP binding"/>
    <property type="evidence" value="ECO:0007669"/>
    <property type="project" value="UniProtKB-KW"/>
</dbReference>
<dbReference type="EMBL" id="JBHSXI010000008">
    <property type="protein sequence ID" value="MFC6888739.1"/>
    <property type="molecule type" value="Genomic_DNA"/>
</dbReference>
<dbReference type="FunFam" id="3.40.50.300:FF:000016">
    <property type="entry name" value="Oligopeptide ABC transporter ATP-binding component"/>
    <property type="match status" value="1"/>
</dbReference>
<dbReference type="Pfam" id="PF08352">
    <property type="entry name" value="oligo_HPY"/>
    <property type="match status" value="1"/>
</dbReference>
<comment type="caution">
    <text evidence="7">The sequence shown here is derived from an EMBL/GenBank/DDBJ whole genome shotgun (WGS) entry which is preliminary data.</text>
</comment>
<feature type="domain" description="ABC transporter" evidence="6">
    <location>
        <begin position="17"/>
        <end position="271"/>
    </location>
</feature>
<dbReference type="GO" id="GO:0055085">
    <property type="term" value="P:transmembrane transport"/>
    <property type="evidence" value="ECO:0007669"/>
    <property type="project" value="UniProtKB-ARBA"/>
</dbReference>
<dbReference type="PANTHER" id="PTHR43776">
    <property type="entry name" value="TRANSPORT ATP-BINDING PROTEIN"/>
    <property type="match status" value="1"/>
</dbReference>
<accession>A0ABD5ULM1</accession>
<name>A0ABD5ULM1_9EURY</name>
<organism evidence="7 8">
    <name type="scientific">Halorubrum trueperi</name>
    <dbReference type="NCBI Taxonomy" id="2004704"/>
    <lineage>
        <taxon>Archaea</taxon>
        <taxon>Methanobacteriati</taxon>
        <taxon>Methanobacteriota</taxon>
        <taxon>Stenosarchaea group</taxon>
        <taxon>Halobacteria</taxon>
        <taxon>Halobacteriales</taxon>
        <taxon>Haloferacaceae</taxon>
        <taxon>Halorubrum</taxon>
    </lineage>
</organism>
<keyword evidence="8" id="KW-1185">Reference proteome</keyword>
<dbReference type="InterPro" id="IPR013563">
    <property type="entry name" value="Oligopep_ABC_C"/>
</dbReference>
<dbReference type="PROSITE" id="PS50893">
    <property type="entry name" value="ABC_TRANSPORTER_2"/>
    <property type="match status" value="1"/>
</dbReference>